<organism evidence="6 7">
    <name type="scientific">Panicum virgatum</name>
    <name type="common">Blackwell switchgrass</name>
    <dbReference type="NCBI Taxonomy" id="38727"/>
    <lineage>
        <taxon>Eukaryota</taxon>
        <taxon>Viridiplantae</taxon>
        <taxon>Streptophyta</taxon>
        <taxon>Embryophyta</taxon>
        <taxon>Tracheophyta</taxon>
        <taxon>Spermatophyta</taxon>
        <taxon>Magnoliopsida</taxon>
        <taxon>Liliopsida</taxon>
        <taxon>Poales</taxon>
        <taxon>Poaceae</taxon>
        <taxon>PACMAD clade</taxon>
        <taxon>Panicoideae</taxon>
        <taxon>Panicodae</taxon>
        <taxon>Paniceae</taxon>
        <taxon>Panicinae</taxon>
        <taxon>Panicum</taxon>
        <taxon>Panicum sect. Hiantes</taxon>
    </lineage>
</organism>
<dbReference type="InterPro" id="IPR036388">
    <property type="entry name" value="WH-like_DNA-bd_sf"/>
</dbReference>
<keyword evidence="3" id="KW-0949">S-adenosyl-L-methionine</keyword>
<dbReference type="Pfam" id="PF00891">
    <property type="entry name" value="Methyltransf_2"/>
    <property type="match status" value="1"/>
</dbReference>
<keyword evidence="7" id="KW-1185">Reference proteome</keyword>
<evidence type="ECO:0000256" key="2">
    <source>
        <dbReference type="ARBA" id="ARBA00022679"/>
    </source>
</evidence>
<evidence type="ECO:0008006" key="8">
    <source>
        <dbReference type="Google" id="ProtNLM"/>
    </source>
</evidence>
<dbReference type="AlphaFoldDB" id="A0A8T0VCX1"/>
<evidence type="ECO:0000313" key="6">
    <source>
        <dbReference type="EMBL" id="KAG2632688.1"/>
    </source>
</evidence>
<protein>
    <recommendedName>
        <fullName evidence="8">O-methyltransferase ZRP4</fullName>
    </recommendedName>
</protein>
<comment type="caution">
    <text evidence="6">The sequence shown here is derived from an EMBL/GenBank/DDBJ whole genome shotgun (WGS) entry which is preliminary data.</text>
</comment>
<dbReference type="InterPro" id="IPR029063">
    <property type="entry name" value="SAM-dependent_MTases_sf"/>
</dbReference>
<keyword evidence="1" id="KW-0489">Methyltransferase</keyword>
<dbReference type="InterPro" id="IPR012967">
    <property type="entry name" value="COMT_dimerisation"/>
</dbReference>
<dbReference type="SUPFAM" id="SSF53335">
    <property type="entry name" value="S-adenosyl-L-methionine-dependent methyltransferases"/>
    <property type="match status" value="1"/>
</dbReference>
<evidence type="ECO:0000256" key="1">
    <source>
        <dbReference type="ARBA" id="ARBA00022603"/>
    </source>
</evidence>
<dbReference type="GO" id="GO:0046983">
    <property type="term" value="F:protein dimerization activity"/>
    <property type="evidence" value="ECO:0007669"/>
    <property type="project" value="InterPro"/>
</dbReference>
<dbReference type="PROSITE" id="PS51683">
    <property type="entry name" value="SAM_OMT_II"/>
    <property type="match status" value="1"/>
</dbReference>
<dbReference type="SUPFAM" id="SSF46785">
    <property type="entry name" value="Winged helix' DNA-binding domain"/>
    <property type="match status" value="1"/>
</dbReference>
<dbReference type="InterPro" id="IPR016461">
    <property type="entry name" value="COMT-like"/>
</dbReference>
<dbReference type="InterPro" id="IPR036390">
    <property type="entry name" value="WH_DNA-bd_sf"/>
</dbReference>
<dbReference type="Gene3D" id="1.10.10.10">
    <property type="entry name" value="Winged helix-like DNA-binding domain superfamily/Winged helix DNA-binding domain"/>
    <property type="match status" value="1"/>
</dbReference>
<dbReference type="OrthoDB" id="2410195at2759"/>
<sequence length="375" mass="41053">MSAVQETTSPVVHEEPNTHDLHQGYVEMYHHGLVHVKSTALLCAVGLGIPGAIHRRGGAATLPHIATDTGVHPAKRSYLRRLMRVLTFSGVFNSHQPDEGNETLYTLTNVSRILVSDDTAASTPPCDVSAMLRLLARPSTSISTFFSLEEWFRDAGTATLFETALGVPTWGLTKNDASYNRALNDACFADSSFSMGIVLKDAKSANIFRGLGSLVDVGGGHGAAAMAIAKAFPHVKCSVLDLDQVISKAPDLDGTVKFIAGDMFEFIPPADAVFLKYVLDCWDDDHCVKILRQCKRAIPARDDGGKVIIMNVVVGYGAQDNIVKETHVLFDMYMMRYSGAEREEHEWKKIFLEAGFSDYRITPILGFQSIIEVFP</sequence>
<dbReference type="Gene3D" id="3.40.50.150">
    <property type="entry name" value="Vaccinia Virus protein VP39"/>
    <property type="match status" value="1"/>
</dbReference>
<dbReference type="GO" id="GO:0032259">
    <property type="term" value="P:methylation"/>
    <property type="evidence" value="ECO:0007669"/>
    <property type="project" value="UniProtKB-KW"/>
</dbReference>
<dbReference type="InterPro" id="IPR001077">
    <property type="entry name" value="COMT_C"/>
</dbReference>
<dbReference type="GO" id="GO:0008171">
    <property type="term" value="F:O-methyltransferase activity"/>
    <property type="evidence" value="ECO:0007669"/>
    <property type="project" value="InterPro"/>
</dbReference>
<name>A0A8T0VCX1_PANVG</name>
<evidence type="ECO:0000256" key="3">
    <source>
        <dbReference type="ARBA" id="ARBA00022691"/>
    </source>
</evidence>
<evidence type="ECO:0000313" key="7">
    <source>
        <dbReference type="Proteomes" id="UP000823388"/>
    </source>
</evidence>
<dbReference type="Proteomes" id="UP000823388">
    <property type="component" value="Chromosome 2N"/>
</dbReference>
<dbReference type="EMBL" id="CM029040">
    <property type="protein sequence ID" value="KAG2632688.1"/>
    <property type="molecule type" value="Genomic_DNA"/>
</dbReference>
<dbReference type="PANTHER" id="PTHR11746">
    <property type="entry name" value="O-METHYLTRANSFERASE"/>
    <property type="match status" value="1"/>
</dbReference>
<feature type="domain" description="O-methyltransferase dimerisation" evidence="5">
    <location>
        <begin position="33"/>
        <end position="116"/>
    </location>
</feature>
<dbReference type="PIRSF" id="PIRSF005739">
    <property type="entry name" value="O-mtase"/>
    <property type="match status" value="1"/>
</dbReference>
<evidence type="ECO:0000259" key="5">
    <source>
        <dbReference type="Pfam" id="PF08100"/>
    </source>
</evidence>
<proteinExistence type="predicted"/>
<feature type="domain" description="O-methyltransferase C-terminal" evidence="4">
    <location>
        <begin position="146"/>
        <end position="357"/>
    </location>
</feature>
<gene>
    <name evidence="6" type="ORF">PVAP13_2NG099900</name>
</gene>
<dbReference type="FunFam" id="3.40.50.150:FF:000206">
    <property type="entry name" value="O-methyltransferase ZRP4"/>
    <property type="match status" value="1"/>
</dbReference>
<dbReference type="Pfam" id="PF08100">
    <property type="entry name" value="Dimerisation"/>
    <property type="match status" value="1"/>
</dbReference>
<keyword evidence="2" id="KW-0808">Transferase</keyword>
<reference evidence="6" key="1">
    <citation type="submission" date="2020-05" db="EMBL/GenBank/DDBJ databases">
        <title>WGS assembly of Panicum virgatum.</title>
        <authorList>
            <person name="Lovell J.T."/>
            <person name="Jenkins J."/>
            <person name="Shu S."/>
            <person name="Juenger T.E."/>
            <person name="Schmutz J."/>
        </authorList>
    </citation>
    <scope>NUCLEOTIDE SEQUENCE</scope>
    <source>
        <strain evidence="6">AP13</strain>
    </source>
</reference>
<accession>A0A8T0VCX1</accession>
<evidence type="ECO:0000259" key="4">
    <source>
        <dbReference type="Pfam" id="PF00891"/>
    </source>
</evidence>